<dbReference type="SUPFAM" id="SSF55957">
    <property type="entry name" value="Phosphoglucomutase, C-terminal domain"/>
    <property type="match status" value="1"/>
</dbReference>
<keyword evidence="3" id="KW-0413">Isomerase</keyword>
<dbReference type="Pfam" id="PF02880">
    <property type="entry name" value="PGM_PMM_III"/>
    <property type="match status" value="1"/>
</dbReference>
<dbReference type="InParanoid" id="A0A6L2Q260"/>
<proteinExistence type="predicted"/>
<reference evidence="6" key="1">
    <citation type="submission" date="2020-01" db="EMBL/GenBank/DDBJ databases">
        <title>Draft genome sequence of the Termite Coptotermes fromosanus.</title>
        <authorList>
            <person name="Itakura S."/>
            <person name="Yosikawa Y."/>
            <person name="Umezawa K."/>
        </authorList>
    </citation>
    <scope>NUCLEOTIDE SEQUENCE [LARGE SCALE GENOMIC DNA]</scope>
</reference>
<evidence type="ECO:0000256" key="1">
    <source>
        <dbReference type="ARBA" id="ARBA00022723"/>
    </source>
</evidence>
<dbReference type="Gene3D" id="3.40.120.10">
    <property type="entry name" value="Alpha-D-Glucose-1,6-Bisphosphate, subunit A, domain 3"/>
    <property type="match status" value="1"/>
</dbReference>
<feature type="domain" description="Alpha-D-phosphohexomutase alpha/beta/alpha" evidence="4">
    <location>
        <begin position="9"/>
        <end position="68"/>
    </location>
</feature>
<dbReference type="PANTHER" id="PTHR45745:SF1">
    <property type="entry name" value="PHOSPHOGLUCOMUTASE 2B-RELATED"/>
    <property type="match status" value="1"/>
</dbReference>
<dbReference type="GO" id="GO:0005975">
    <property type="term" value="P:carbohydrate metabolic process"/>
    <property type="evidence" value="ECO:0007669"/>
    <property type="project" value="InterPro"/>
</dbReference>
<evidence type="ECO:0000259" key="4">
    <source>
        <dbReference type="Pfam" id="PF02880"/>
    </source>
</evidence>
<evidence type="ECO:0000256" key="2">
    <source>
        <dbReference type="ARBA" id="ARBA00022842"/>
    </source>
</evidence>
<keyword evidence="1" id="KW-0479">Metal-binding</keyword>
<dbReference type="PANTHER" id="PTHR45745">
    <property type="entry name" value="PHOSPHOMANNOMUTASE 45A"/>
    <property type="match status" value="1"/>
</dbReference>
<evidence type="ECO:0000313" key="5">
    <source>
        <dbReference type="EMBL" id="GFG38963.1"/>
    </source>
</evidence>
<dbReference type="GO" id="GO:0006166">
    <property type="term" value="P:purine ribonucleoside salvage"/>
    <property type="evidence" value="ECO:0007669"/>
    <property type="project" value="TreeGrafter"/>
</dbReference>
<keyword evidence="6" id="KW-1185">Reference proteome</keyword>
<evidence type="ECO:0000313" key="6">
    <source>
        <dbReference type="Proteomes" id="UP000502823"/>
    </source>
</evidence>
<dbReference type="InterPro" id="IPR016055">
    <property type="entry name" value="A-D-PHexomutase_a/b/a-I/II/III"/>
</dbReference>
<sequence length="229" mass="25698">MGSKTAELQAQGKRVLFAFEEAIGFMCGTAVLDKDGISAGIRVAEMAAFLGSNGMSLRDKLDELFKEYGYHISNNSYFLCYEQPVIKRLFERLRTFSRQPNTYPESLLNGKYEVMFVRDLTSGYDSSQPDQQAILPVSRSSQMITFTFKNGLVATLRTSGTEPKIKYYAELCAPPTETLTLLEDFTVLGVTFSNYRNLEVVQETLKEMVTAIISEFLQPDLNGLKARNA</sequence>
<dbReference type="AlphaFoldDB" id="A0A6L2Q260"/>
<dbReference type="InterPro" id="IPR005846">
    <property type="entry name" value="A-D-PHexomutase_a/b/a-III"/>
</dbReference>
<dbReference type="GO" id="GO:0008973">
    <property type="term" value="F:phosphopentomutase activity"/>
    <property type="evidence" value="ECO:0007669"/>
    <property type="project" value="TreeGrafter"/>
</dbReference>
<dbReference type="GO" id="GO:0005634">
    <property type="term" value="C:nucleus"/>
    <property type="evidence" value="ECO:0007669"/>
    <property type="project" value="TreeGrafter"/>
</dbReference>
<keyword evidence="2" id="KW-0460">Magnesium</keyword>
<dbReference type="Proteomes" id="UP000502823">
    <property type="component" value="Unassembled WGS sequence"/>
</dbReference>
<dbReference type="EMBL" id="BLKM01000839">
    <property type="protein sequence ID" value="GFG38963.1"/>
    <property type="molecule type" value="Genomic_DNA"/>
</dbReference>
<dbReference type="SUPFAM" id="SSF53738">
    <property type="entry name" value="Phosphoglucomutase, first 3 domains"/>
    <property type="match status" value="1"/>
</dbReference>
<dbReference type="InterPro" id="IPR036900">
    <property type="entry name" value="A-D-PHexomutase_C_sf"/>
</dbReference>
<comment type="caution">
    <text evidence="5">The sequence shown here is derived from an EMBL/GenBank/DDBJ whole genome shotgun (WGS) entry which is preliminary data.</text>
</comment>
<dbReference type="GO" id="GO:0046872">
    <property type="term" value="F:metal ion binding"/>
    <property type="evidence" value="ECO:0007669"/>
    <property type="project" value="UniProtKB-KW"/>
</dbReference>
<name>A0A6L2Q260_COPFO</name>
<dbReference type="OrthoDB" id="8300170at2759"/>
<protein>
    <recommendedName>
        <fullName evidence="4">Alpha-D-phosphohexomutase alpha/beta/alpha domain-containing protein</fullName>
    </recommendedName>
</protein>
<evidence type="ECO:0000256" key="3">
    <source>
        <dbReference type="ARBA" id="ARBA00023235"/>
    </source>
</evidence>
<accession>A0A6L2Q260</accession>
<organism evidence="5 6">
    <name type="scientific">Coptotermes formosanus</name>
    <name type="common">Formosan subterranean termite</name>
    <dbReference type="NCBI Taxonomy" id="36987"/>
    <lineage>
        <taxon>Eukaryota</taxon>
        <taxon>Metazoa</taxon>
        <taxon>Ecdysozoa</taxon>
        <taxon>Arthropoda</taxon>
        <taxon>Hexapoda</taxon>
        <taxon>Insecta</taxon>
        <taxon>Pterygota</taxon>
        <taxon>Neoptera</taxon>
        <taxon>Polyneoptera</taxon>
        <taxon>Dictyoptera</taxon>
        <taxon>Blattodea</taxon>
        <taxon>Blattoidea</taxon>
        <taxon>Termitoidae</taxon>
        <taxon>Rhinotermitidae</taxon>
        <taxon>Coptotermes</taxon>
    </lineage>
</organism>
<gene>
    <name evidence="5" type="ORF">Cfor_12568</name>
</gene>